<dbReference type="EMBL" id="WUMU01000026">
    <property type="protein sequence ID" value="MXN20267.1"/>
    <property type="molecule type" value="Genomic_DNA"/>
</dbReference>
<dbReference type="SUPFAM" id="SSF55729">
    <property type="entry name" value="Acyl-CoA N-acyltransferases (Nat)"/>
    <property type="match status" value="1"/>
</dbReference>
<comment type="caution">
    <text evidence="2">The sequence shown here is derived from an EMBL/GenBank/DDBJ whole genome shotgun (WGS) entry which is preliminary data.</text>
</comment>
<keyword evidence="2" id="KW-0808">Transferase</keyword>
<sequence>MLQDRRAGIFLAEVEGQIAGLASGSLTCDVEFGWACELEDLYVRPAFRGRGLARRLAETVLA</sequence>
<dbReference type="Proteomes" id="UP000477911">
    <property type="component" value="Unassembled WGS sequence"/>
</dbReference>
<keyword evidence="3" id="KW-1185">Reference proteome</keyword>
<proteinExistence type="predicted"/>
<dbReference type="CDD" id="cd04301">
    <property type="entry name" value="NAT_SF"/>
    <property type="match status" value="1"/>
</dbReference>
<dbReference type="InterPro" id="IPR016181">
    <property type="entry name" value="Acyl_CoA_acyltransferase"/>
</dbReference>
<protein>
    <submittedName>
        <fullName evidence="2">GNAT family N-acetyltransferase</fullName>
    </submittedName>
</protein>
<dbReference type="InterPro" id="IPR000182">
    <property type="entry name" value="GNAT_dom"/>
</dbReference>
<dbReference type="Gene3D" id="3.40.630.30">
    <property type="match status" value="1"/>
</dbReference>
<dbReference type="Pfam" id="PF00583">
    <property type="entry name" value="Acetyltransf_1"/>
    <property type="match status" value="1"/>
</dbReference>
<gene>
    <name evidence="2" type="ORF">GR170_20720</name>
</gene>
<dbReference type="AlphaFoldDB" id="A0A6L7G9J7"/>
<reference evidence="2 3" key="1">
    <citation type="submission" date="2019-12" db="EMBL/GenBank/DDBJ databases">
        <authorList>
            <person name="Li M."/>
        </authorList>
    </citation>
    <scope>NUCLEOTIDE SEQUENCE [LARGE SCALE GENOMIC DNA]</scope>
    <source>
        <strain evidence="2 3">GBMRC 2024</strain>
    </source>
</reference>
<evidence type="ECO:0000313" key="3">
    <source>
        <dbReference type="Proteomes" id="UP000477911"/>
    </source>
</evidence>
<name>A0A6L7G9J7_9RHOB</name>
<evidence type="ECO:0000313" key="2">
    <source>
        <dbReference type="EMBL" id="MXN20267.1"/>
    </source>
</evidence>
<feature type="domain" description="N-acetyltransferase" evidence="1">
    <location>
        <begin position="1"/>
        <end position="62"/>
    </location>
</feature>
<dbReference type="GO" id="GO:0016747">
    <property type="term" value="F:acyltransferase activity, transferring groups other than amino-acyl groups"/>
    <property type="evidence" value="ECO:0007669"/>
    <property type="project" value="InterPro"/>
</dbReference>
<accession>A0A6L7G9J7</accession>
<organism evidence="2 3">
    <name type="scientific">Pseudooceanicola albus</name>
    <dbReference type="NCBI Taxonomy" id="2692189"/>
    <lineage>
        <taxon>Bacteria</taxon>
        <taxon>Pseudomonadati</taxon>
        <taxon>Pseudomonadota</taxon>
        <taxon>Alphaproteobacteria</taxon>
        <taxon>Rhodobacterales</taxon>
        <taxon>Paracoccaceae</taxon>
        <taxon>Pseudooceanicola</taxon>
    </lineage>
</organism>
<evidence type="ECO:0000259" key="1">
    <source>
        <dbReference type="PROSITE" id="PS51186"/>
    </source>
</evidence>
<dbReference type="PROSITE" id="PS51186">
    <property type="entry name" value="GNAT"/>
    <property type="match status" value="1"/>
</dbReference>